<reference evidence="1" key="3">
    <citation type="submission" date="2023-07" db="EMBL/GenBank/DDBJ databases">
        <title>An improved reference 1 genome and first organelle genomes of Quercus suber.</title>
        <authorList>
            <consortium name="Genosuber Consortium"/>
            <person name="Usie A."/>
            <person name="Serra O."/>
            <person name="Barros P."/>
        </authorList>
    </citation>
    <scope>NUCLEOTIDE SEQUENCE</scope>
    <source>
        <strain evidence="1">HL8</strain>
        <tissue evidence="1">Leaves</tissue>
    </source>
</reference>
<sequence>MAVALVVCRCRSVLRNVDFRGWDPNPKPKPPIWALESQNSLISNNGMRRAAELVWFSRQYISFITRFMDYFVGCMGGSYKYSIQELLMQHLQAMETLRCSGQKLTRVKWPDIVNYLQSSTYLVHRTRYLLLSDVEANCGLD</sequence>
<organism evidence="1">
    <name type="scientific">Quercus suber</name>
    <name type="common">Cork oak</name>
    <dbReference type="NCBI Taxonomy" id="58331"/>
    <lineage>
        <taxon>Eukaryota</taxon>
        <taxon>Viridiplantae</taxon>
        <taxon>Streptophyta</taxon>
        <taxon>Embryophyta</taxon>
        <taxon>Tracheophyta</taxon>
        <taxon>Spermatophyta</taxon>
        <taxon>Magnoliopsida</taxon>
        <taxon>eudicotyledons</taxon>
        <taxon>Gunneridae</taxon>
        <taxon>Pentapetalae</taxon>
        <taxon>rosids</taxon>
        <taxon>fabids</taxon>
        <taxon>Fagales</taxon>
        <taxon>Fagaceae</taxon>
        <taxon>Quercus</taxon>
    </lineage>
</organism>
<reference evidence="1" key="2">
    <citation type="journal article" date="2018" name="Sci. Data">
        <title>The draft genome sequence of cork oak.</title>
        <authorList>
            <person name="Ramos A.M."/>
            <person name="Usie A."/>
            <person name="Barbosa P."/>
            <person name="Barros P.M."/>
            <person name="Capote T."/>
            <person name="Chaves I."/>
            <person name="Simoes F."/>
            <person name="Abreu I."/>
            <person name="Carrasquinho I."/>
            <person name="Faro C."/>
            <person name="Guimaraes J.B."/>
            <person name="Mendonca D."/>
            <person name="Nobrega F."/>
            <person name="Rodrigues L."/>
            <person name="Saibo N.J.M."/>
            <person name="Varela M.C."/>
            <person name="Egas C."/>
            <person name="Matos J."/>
            <person name="Miguel C.M."/>
            <person name="Oliveira M.M."/>
            <person name="Ricardo C.P."/>
            <person name="Goncalves S."/>
        </authorList>
    </citation>
    <scope>NUCLEOTIDE SEQUENCE [LARGE SCALE GENOMIC DNA]</scope>
    <source>
        <strain evidence="1">HL8</strain>
    </source>
</reference>
<accession>A0AAW0M7B1</accession>
<reference evidence="1" key="1">
    <citation type="submission" date="2017-12" db="EMBL/GenBank/DDBJ databases">
        <authorList>
            <person name="Barbosa P."/>
            <person name="Usie A."/>
            <person name="Ramos A.M."/>
        </authorList>
    </citation>
    <scope>NUCLEOTIDE SEQUENCE</scope>
    <source>
        <strain evidence="1">HL8</strain>
        <tissue evidence="1">Leaves</tissue>
    </source>
</reference>
<dbReference type="AlphaFoldDB" id="A0AAW0M7B1"/>
<protein>
    <submittedName>
        <fullName evidence="1">Uncharacterized protein</fullName>
    </submittedName>
</protein>
<proteinExistence type="predicted"/>
<gene>
    <name evidence="1" type="ORF">CFP56_008629</name>
</gene>
<evidence type="ECO:0000313" key="1">
    <source>
        <dbReference type="EMBL" id="KAK7859136.1"/>
    </source>
</evidence>
<dbReference type="EMBL" id="PKMF04000015">
    <property type="protein sequence ID" value="KAK7859136.1"/>
    <property type="molecule type" value="Genomic_DNA"/>
</dbReference>
<name>A0AAW0M7B1_QUESU</name>
<comment type="caution">
    <text evidence="1">The sequence shown here is derived from an EMBL/GenBank/DDBJ whole genome shotgun (WGS) entry which is preliminary data.</text>
</comment>